<evidence type="ECO:0000313" key="2">
    <source>
        <dbReference type="Proteomes" id="UP000789375"/>
    </source>
</evidence>
<gene>
    <name evidence="1" type="ORF">FMOSSE_LOCUS16429</name>
</gene>
<dbReference type="EMBL" id="CAJVPP010023215">
    <property type="protein sequence ID" value="CAG8746777.1"/>
    <property type="molecule type" value="Genomic_DNA"/>
</dbReference>
<evidence type="ECO:0000313" key="1">
    <source>
        <dbReference type="EMBL" id="CAG8746777.1"/>
    </source>
</evidence>
<dbReference type="AlphaFoldDB" id="A0A9N9ISY8"/>
<dbReference type="Proteomes" id="UP000789375">
    <property type="component" value="Unassembled WGS sequence"/>
</dbReference>
<protein>
    <submittedName>
        <fullName evidence="1">14255_t:CDS:1</fullName>
    </submittedName>
</protein>
<feature type="non-terminal residue" evidence="1">
    <location>
        <position position="1"/>
    </location>
</feature>
<proteinExistence type="predicted"/>
<keyword evidence="2" id="KW-1185">Reference proteome</keyword>
<accession>A0A9N9ISY8</accession>
<comment type="caution">
    <text evidence="1">The sequence shown here is derived from an EMBL/GenBank/DDBJ whole genome shotgun (WGS) entry which is preliminary data.</text>
</comment>
<name>A0A9N9ISY8_FUNMO</name>
<sequence length="72" mass="8602">DNIQIKWSYNDKNDINLMKHACDTLVYLNYQRYQLIIYENQHVLDIHYNLMAKIIIGEINALIKCILFGDDK</sequence>
<reference evidence="1" key="1">
    <citation type="submission" date="2021-06" db="EMBL/GenBank/DDBJ databases">
        <authorList>
            <person name="Kallberg Y."/>
            <person name="Tangrot J."/>
            <person name="Rosling A."/>
        </authorList>
    </citation>
    <scope>NUCLEOTIDE SEQUENCE</scope>
    <source>
        <strain evidence="1">87-6 pot B 2015</strain>
    </source>
</reference>
<feature type="non-terminal residue" evidence="1">
    <location>
        <position position="72"/>
    </location>
</feature>
<organism evidence="1 2">
    <name type="scientific">Funneliformis mosseae</name>
    <name type="common">Endomycorrhizal fungus</name>
    <name type="synonym">Glomus mosseae</name>
    <dbReference type="NCBI Taxonomy" id="27381"/>
    <lineage>
        <taxon>Eukaryota</taxon>
        <taxon>Fungi</taxon>
        <taxon>Fungi incertae sedis</taxon>
        <taxon>Mucoromycota</taxon>
        <taxon>Glomeromycotina</taxon>
        <taxon>Glomeromycetes</taxon>
        <taxon>Glomerales</taxon>
        <taxon>Glomeraceae</taxon>
        <taxon>Funneliformis</taxon>
    </lineage>
</organism>